<evidence type="ECO:0008006" key="4">
    <source>
        <dbReference type="Google" id="ProtNLM"/>
    </source>
</evidence>
<accession>A0ABQ8KQA1</accession>
<sequence>MRLHPPWRSRQQSGFLAFILIDGIVGAVLVKHGGVGWCRRRCCFLAPRLPQLGLTACRSIIGKYITQVFNNNLRYPAIFGVCIRVRTTVQVSDIAS</sequence>
<evidence type="ECO:0000256" key="1">
    <source>
        <dbReference type="SAM" id="Phobius"/>
    </source>
</evidence>
<organism evidence="2 3">
    <name type="scientific">Rhodofomes roseus</name>
    <dbReference type="NCBI Taxonomy" id="34475"/>
    <lineage>
        <taxon>Eukaryota</taxon>
        <taxon>Fungi</taxon>
        <taxon>Dikarya</taxon>
        <taxon>Basidiomycota</taxon>
        <taxon>Agaricomycotina</taxon>
        <taxon>Agaricomycetes</taxon>
        <taxon>Polyporales</taxon>
        <taxon>Rhodofomes</taxon>
    </lineage>
</organism>
<keyword evidence="1" id="KW-0812">Transmembrane</keyword>
<dbReference type="RefSeq" id="XP_047782265.1">
    <property type="nucleotide sequence ID" value="XM_047922810.1"/>
</dbReference>
<evidence type="ECO:0000313" key="3">
    <source>
        <dbReference type="Proteomes" id="UP000814176"/>
    </source>
</evidence>
<protein>
    <recommendedName>
        <fullName evidence="4">Secreted protein</fullName>
    </recommendedName>
</protein>
<reference evidence="2 3" key="1">
    <citation type="journal article" date="2021" name="Environ. Microbiol.">
        <title>Gene family expansions and transcriptome signatures uncover fungal adaptations to wood decay.</title>
        <authorList>
            <person name="Hage H."/>
            <person name="Miyauchi S."/>
            <person name="Viragh M."/>
            <person name="Drula E."/>
            <person name="Min B."/>
            <person name="Chaduli D."/>
            <person name="Navarro D."/>
            <person name="Favel A."/>
            <person name="Norest M."/>
            <person name="Lesage-Meessen L."/>
            <person name="Balint B."/>
            <person name="Merenyi Z."/>
            <person name="de Eugenio L."/>
            <person name="Morin E."/>
            <person name="Martinez A.T."/>
            <person name="Baldrian P."/>
            <person name="Stursova M."/>
            <person name="Martinez M.J."/>
            <person name="Novotny C."/>
            <person name="Magnuson J.K."/>
            <person name="Spatafora J.W."/>
            <person name="Maurice S."/>
            <person name="Pangilinan J."/>
            <person name="Andreopoulos W."/>
            <person name="LaButti K."/>
            <person name="Hundley H."/>
            <person name="Na H."/>
            <person name="Kuo A."/>
            <person name="Barry K."/>
            <person name="Lipzen A."/>
            <person name="Henrissat B."/>
            <person name="Riley R."/>
            <person name="Ahrendt S."/>
            <person name="Nagy L.G."/>
            <person name="Grigoriev I.V."/>
            <person name="Martin F."/>
            <person name="Rosso M.N."/>
        </authorList>
    </citation>
    <scope>NUCLEOTIDE SEQUENCE [LARGE SCALE GENOMIC DNA]</scope>
    <source>
        <strain evidence="2 3">CIRM-BRFM 1785</strain>
    </source>
</reference>
<keyword evidence="3" id="KW-1185">Reference proteome</keyword>
<keyword evidence="1" id="KW-1133">Transmembrane helix</keyword>
<evidence type="ECO:0000313" key="2">
    <source>
        <dbReference type="EMBL" id="KAH9840799.1"/>
    </source>
</evidence>
<feature type="transmembrane region" description="Helical" evidence="1">
    <location>
        <begin position="12"/>
        <end position="30"/>
    </location>
</feature>
<dbReference type="GeneID" id="72003542"/>
<keyword evidence="1" id="KW-0472">Membrane</keyword>
<name>A0ABQ8KQA1_9APHY</name>
<gene>
    <name evidence="2" type="ORF">C8Q71DRAFT_741304</name>
</gene>
<dbReference type="EMBL" id="JADCUA010000004">
    <property type="protein sequence ID" value="KAH9840799.1"/>
    <property type="molecule type" value="Genomic_DNA"/>
</dbReference>
<proteinExistence type="predicted"/>
<comment type="caution">
    <text evidence="2">The sequence shown here is derived from an EMBL/GenBank/DDBJ whole genome shotgun (WGS) entry which is preliminary data.</text>
</comment>
<dbReference type="Proteomes" id="UP000814176">
    <property type="component" value="Unassembled WGS sequence"/>
</dbReference>